<evidence type="ECO:0000256" key="1">
    <source>
        <dbReference type="SAM" id="MobiDB-lite"/>
    </source>
</evidence>
<evidence type="ECO:0000313" key="4">
    <source>
        <dbReference type="Proteomes" id="UP000006794"/>
    </source>
</evidence>
<feature type="compositionally biased region" description="Low complexity" evidence="1">
    <location>
        <begin position="8"/>
        <end position="19"/>
    </location>
</feature>
<keyword evidence="2" id="KW-0812">Transmembrane</keyword>
<proteinExistence type="predicted"/>
<dbReference type="AlphaFoldDB" id="F8D988"/>
<protein>
    <submittedName>
        <fullName evidence="3">Uncharacterized protein</fullName>
    </submittedName>
</protein>
<organism evidence="3 4">
    <name type="scientific">Halopiger xanaduensis (strain DSM 18323 / JCM 14033 / SH-6)</name>
    <dbReference type="NCBI Taxonomy" id="797210"/>
    <lineage>
        <taxon>Archaea</taxon>
        <taxon>Methanobacteriati</taxon>
        <taxon>Methanobacteriota</taxon>
        <taxon>Stenosarchaea group</taxon>
        <taxon>Halobacteria</taxon>
        <taxon>Halobacteriales</taxon>
        <taxon>Natrialbaceae</taxon>
        <taxon>Halopiger</taxon>
    </lineage>
</organism>
<dbReference type="Proteomes" id="UP000006794">
    <property type="component" value="Chromosome"/>
</dbReference>
<gene>
    <name evidence="3" type="ordered locus">Halxa_1066</name>
</gene>
<dbReference type="EMBL" id="CP002839">
    <property type="protein sequence ID" value="AEH35701.1"/>
    <property type="molecule type" value="Genomic_DNA"/>
</dbReference>
<feature type="compositionally biased region" description="Low complexity" evidence="1">
    <location>
        <begin position="27"/>
        <end position="41"/>
    </location>
</feature>
<dbReference type="eggNOG" id="arCOG07497">
    <property type="taxonomic scope" value="Archaea"/>
</dbReference>
<feature type="transmembrane region" description="Helical" evidence="2">
    <location>
        <begin position="63"/>
        <end position="83"/>
    </location>
</feature>
<evidence type="ECO:0000256" key="2">
    <source>
        <dbReference type="SAM" id="Phobius"/>
    </source>
</evidence>
<keyword evidence="4" id="KW-1185">Reference proteome</keyword>
<dbReference type="HOGENOM" id="CLU_170795_0_0_2"/>
<evidence type="ECO:0000313" key="3">
    <source>
        <dbReference type="EMBL" id="AEH35701.1"/>
    </source>
</evidence>
<dbReference type="InterPro" id="IPR058341">
    <property type="entry name" value="DUF8028"/>
</dbReference>
<feature type="transmembrane region" description="Helical" evidence="2">
    <location>
        <begin position="89"/>
        <end position="108"/>
    </location>
</feature>
<dbReference type="Pfam" id="PF26071">
    <property type="entry name" value="DUF8028"/>
    <property type="match status" value="1"/>
</dbReference>
<keyword evidence="2" id="KW-0472">Membrane</keyword>
<feature type="region of interest" description="Disordered" evidence="1">
    <location>
        <begin position="1"/>
        <end position="47"/>
    </location>
</feature>
<accession>F8D988</accession>
<dbReference type="KEGG" id="hxa:Halxa_1066"/>
<sequence length="113" mass="11824">MGLEHGISTVSGVSMSDSSATRDRRSTSSSPSIGDGAGSADSGDDHRLERAAPTIASSVRKTCFWGAILLPFLHVPLLLTGLATPPETAVFFALVTVNFAALYVGHAYEKDTE</sequence>
<reference evidence="3 4" key="1">
    <citation type="journal article" date="2012" name="Stand. Genomic Sci.">
        <title>Complete genome sequence of Halopiger xanaduensis type strain (SH-6(T)).</title>
        <authorList>
            <person name="Anderson I."/>
            <person name="Tindall B.J."/>
            <person name="Rohde M."/>
            <person name="Lucas S."/>
            <person name="Han J."/>
            <person name="Lapidus A."/>
            <person name="Cheng J.F."/>
            <person name="Goodwin L."/>
            <person name="Pitluck S."/>
            <person name="Peters L."/>
            <person name="Pati A."/>
            <person name="Mikhailova N."/>
            <person name="Pagani I."/>
            <person name="Teshima H."/>
            <person name="Han C."/>
            <person name="Tapia R."/>
            <person name="Land M."/>
            <person name="Woyke T."/>
            <person name="Klenk H.P."/>
            <person name="Kyrpides N."/>
            <person name="Ivanova N."/>
        </authorList>
    </citation>
    <scope>NUCLEOTIDE SEQUENCE [LARGE SCALE GENOMIC DNA]</scope>
    <source>
        <strain evidence="4">DSM 18323 / JCM 14033 / SH-6</strain>
    </source>
</reference>
<name>F8D988_HALXS</name>
<keyword evidence="2" id="KW-1133">Transmembrane helix</keyword>